<feature type="transmembrane region" description="Helical" evidence="1">
    <location>
        <begin position="213"/>
        <end position="235"/>
    </location>
</feature>
<feature type="transmembrane region" description="Helical" evidence="1">
    <location>
        <begin position="82"/>
        <end position="108"/>
    </location>
</feature>
<gene>
    <name evidence="2" type="ORF">Rhe02_31650</name>
</gene>
<feature type="transmembrane region" description="Helical" evidence="1">
    <location>
        <begin position="171"/>
        <end position="193"/>
    </location>
</feature>
<evidence type="ECO:0000313" key="3">
    <source>
        <dbReference type="Proteomes" id="UP000612899"/>
    </source>
</evidence>
<reference evidence="2" key="1">
    <citation type="submission" date="2021-01" db="EMBL/GenBank/DDBJ databases">
        <title>Whole genome shotgun sequence of Rhizocola hellebori NBRC 109834.</title>
        <authorList>
            <person name="Komaki H."/>
            <person name="Tamura T."/>
        </authorList>
    </citation>
    <scope>NUCLEOTIDE SEQUENCE</scope>
    <source>
        <strain evidence="2">NBRC 109834</strain>
    </source>
</reference>
<keyword evidence="1" id="KW-0812">Transmembrane</keyword>
<protein>
    <submittedName>
        <fullName evidence="2">Uncharacterized protein</fullName>
    </submittedName>
</protein>
<feature type="transmembrane region" description="Helical" evidence="1">
    <location>
        <begin position="51"/>
        <end position="70"/>
    </location>
</feature>
<evidence type="ECO:0000256" key="1">
    <source>
        <dbReference type="SAM" id="Phobius"/>
    </source>
</evidence>
<dbReference type="AlphaFoldDB" id="A0A8J3VGP4"/>
<dbReference type="Proteomes" id="UP000612899">
    <property type="component" value="Unassembled WGS sequence"/>
</dbReference>
<feature type="transmembrane region" description="Helical" evidence="1">
    <location>
        <begin position="284"/>
        <end position="301"/>
    </location>
</feature>
<name>A0A8J3VGP4_9ACTN</name>
<keyword evidence="1" id="KW-0472">Membrane</keyword>
<feature type="transmembrane region" description="Helical" evidence="1">
    <location>
        <begin position="340"/>
        <end position="361"/>
    </location>
</feature>
<comment type="caution">
    <text evidence="2">The sequence shown here is derived from an EMBL/GenBank/DDBJ whole genome shotgun (WGS) entry which is preliminary data.</text>
</comment>
<evidence type="ECO:0000313" key="2">
    <source>
        <dbReference type="EMBL" id="GIH05098.1"/>
    </source>
</evidence>
<feature type="transmembrane region" description="Helical" evidence="1">
    <location>
        <begin position="367"/>
        <end position="385"/>
    </location>
</feature>
<feature type="transmembrane region" description="Helical" evidence="1">
    <location>
        <begin position="138"/>
        <end position="159"/>
    </location>
</feature>
<proteinExistence type="predicted"/>
<accession>A0A8J3VGP4</accession>
<feature type="transmembrane region" description="Helical" evidence="1">
    <location>
        <begin position="307"/>
        <end position="328"/>
    </location>
</feature>
<organism evidence="2 3">
    <name type="scientific">Rhizocola hellebori</name>
    <dbReference type="NCBI Taxonomy" id="1392758"/>
    <lineage>
        <taxon>Bacteria</taxon>
        <taxon>Bacillati</taxon>
        <taxon>Actinomycetota</taxon>
        <taxon>Actinomycetes</taxon>
        <taxon>Micromonosporales</taxon>
        <taxon>Micromonosporaceae</taxon>
        <taxon>Rhizocola</taxon>
    </lineage>
</organism>
<dbReference type="RefSeq" id="WP_203908960.1">
    <property type="nucleotide sequence ID" value="NZ_BONY01000016.1"/>
</dbReference>
<keyword evidence="1" id="KW-1133">Transmembrane helix</keyword>
<sequence length="395" mass="42291">MTATPLPQHGNDPLSKAADAIWVGIPLGLRRFSTGLAVSAVDGLYLAAKPVIGFVAPIFVFLLGLIIGVFHPGFDYVFTEALWVIVAVAVIGTLSGGLGLYLTLGFVLGDLALGDHPQWDRFGQTFLLDSLAQYGSMLLTYALFAMLAVGVPVAAKSFAAEFRLPSQTPRALRALVGLGALVIISGLLVWVWTQSAPLLVRPVFVWADFRPTVAAMATTQVQGRLIVSLAILAAIGRAVAQLMLANPIGAAGSDGDRMTQLENSFRTDQPIVPLLSRMRLVVRLLVRAAILTAVLAGLYAAMWQAVLAFAVLFLAQLIASPLLPLNLGGYARFMARIPRIVRLIVVMIPMYLLGAILVPLFLDGTSFFPFLLLAIIAAVLMTLLSPHVREEGEEQ</sequence>
<keyword evidence="3" id="KW-1185">Reference proteome</keyword>
<dbReference type="EMBL" id="BONY01000016">
    <property type="protein sequence ID" value="GIH05098.1"/>
    <property type="molecule type" value="Genomic_DNA"/>
</dbReference>